<dbReference type="InterPro" id="IPR036291">
    <property type="entry name" value="NAD(P)-bd_dom_sf"/>
</dbReference>
<sequence length="331" mass="36135">MKFSGITLVTGAAGFMGSHVVEHLAKAGVKVRATARPRKDLSFFTKLGVEYVAADLTKPETLPPLFVGNVDRVMHLGAICNFSTPYEKLRPTNVVGVDLITDLAMKKGVKRFVHVTSTSVYGLYKGTPFKEDGPREPNTDYGRSKRDGEDVLFKKIEKGLNAVLLRPCTVYGPRCTDGAGKAFSRPTDISAIPGKGKVLLSNVRAEDVAAAVDHASKLDVKPGEVYNIGDGSYPTLEEALIEAALAFGKKPPKLHLPLGVVKAAAKVDGFISGMKRKVPDLEYDATKFLYDDYIVDNTKLIKNGFKYRYPDFVKSMAEIAKLFAEGKLEMR</sequence>
<reference evidence="2" key="2">
    <citation type="submission" date="2021-01" db="EMBL/GenBank/DDBJ databases">
        <authorList>
            <person name="Hahn C.R."/>
            <person name="Youssef N.H."/>
            <person name="Elshahed M."/>
        </authorList>
    </citation>
    <scope>NUCLEOTIDE SEQUENCE</scope>
    <source>
        <strain evidence="2">Zod_Metabat.24</strain>
    </source>
</reference>
<protein>
    <submittedName>
        <fullName evidence="2">NAD-dependent epimerase/dehydratase family protein</fullName>
    </submittedName>
</protein>
<name>A0A9D8KDN1_9DELT</name>
<dbReference type="PANTHER" id="PTHR48079">
    <property type="entry name" value="PROTEIN YEEZ"/>
    <property type="match status" value="1"/>
</dbReference>
<proteinExistence type="predicted"/>
<reference evidence="2" key="1">
    <citation type="journal article" date="2021" name="Environ. Microbiol.">
        <title>Genomic characterization of three novel Desulfobacterota classes expand the metabolic and phylogenetic diversity of the phylum.</title>
        <authorList>
            <person name="Murphy C.L."/>
            <person name="Biggerstaff J."/>
            <person name="Eichhorn A."/>
            <person name="Ewing E."/>
            <person name="Shahan R."/>
            <person name="Soriano D."/>
            <person name="Stewart S."/>
            <person name="VanMol K."/>
            <person name="Walker R."/>
            <person name="Walters P."/>
            <person name="Elshahed M.S."/>
            <person name="Youssef N.H."/>
        </authorList>
    </citation>
    <scope>NUCLEOTIDE SEQUENCE</scope>
    <source>
        <strain evidence="2">Zod_Metabat.24</strain>
    </source>
</reference>
<comment type="caution">
    <text evidence="2">The sequence shown here is derived from an EMBL/GenBank/DDBJ whole genome shotgun (WGS) entry which is preliminary data.</text>
</comment>
<dbReference type="Proteomes" id="UP000809273">
    <property type="component" value="Unassembled WGS sequence"/>
</dbReference>
<dbReference type="Pfam" id="PF01370">
    <property type="entry name" value="Epimerase"/>
    <property type="match status" value="1"/>
</dbReference>
<dbReference type="PANTHER" id="PTHR48079:SF6">
    <property type="entry name" value="NAD(P)-BINDING DOMAIN-CONTAINING PROTEIN-RELATED"/>
    <property type="match status" value="1"/>
</dbReference>
<organism evidence="2 3">
    <name type="scientific">Candidatus Zymogenus saltonus</name>
    <dbReference type="NCBI Taxonomy" id="2844893"/>
    <lineage>
        <taxon>Bacteria</taxon>
        <taxon>Deltaproteobacteria</taxon>
        <taxon>Candidatus Zymogenia</taxon>
        <taxon>Candidatus Zymogeniales</taxon>
        <taxon>Candidatus Zymogenaceae</taxon>
        <taxon>Candidatus Zymogenus</taxon>
    </lineage>
</organism>
<accession>A0A9D8KDN1</accession>
<evidence type="ECO:0000313" key="2">
    <source>
        <dbReference type="EMBL" id="MBN1572754.1"/>
    </source>
</evidence>
<evidence type="ECO:0000259" key="1">
    <source>
        <dbReference type="Pfam" id="PF01370"/>
    </source>
</evidence>
<dbReference type="SUPFAM" id="SSF51735">
    <property type="entry name" value="NAD(P)-binding Rossmann-fold domains"/>
    <property type="match status" value="1"/>
</dbReference>
<dbReference type="GO" id="GO:0005737">
    <property type="term" value="C:cytoplasm"/>
    <property type="evidence" value="ECO:0007669"/>
    <property type="project" value="TreeGrafter"/>
</dbReference>
<dbReference type="InterPro" id="IPR001509">
    <property type="entry name" value="Epimerase_deHydtase"/>
</dbReference>
<dbReference type="GO" id="GO:0004029">
    <property type="term" value="F:aldehyde dehydrogenase (NAD+) activity"/>
    <property type="evidence" value="ECO:0007669"/>
    <property type="project" value="TreeGrafter"/>
</dbReference>
<gene>
    <name evidence="2" type="ORF">JW984_06090</name>
</gene>
<dbReference type="InterPro" id="IPR051783">
    <property type="entry name" value="NAD(P)-dependent_oxidoreduct"/>
</dbReference>
<dbReference type="AlphaFoldDB" id="A0A9D8KDN1"/>
<dbReference type="EMBL" id="JAFGIX010000027">
    <property type="protein sequence ID" value="MBN1572754.1"/>
    <property type="molecule type" value="Genomic_DNA"/>
</dbReference>
<feature type="domain" description="NAD-dependent epimerase/dehydratase" evidence="1">
    <location>
        <begin position="8"/>
        <end position="229"/>
    </location>
</feature>
<dbReference type="Gene3D" id="3.40.50.720">
    <property type="entry name" value="NAD(P)-binding Rossmann-like Domain"/>
    <property type="match status" value="1"/>
</dbReference>
<evidence type="ECO:0000313" key="3">
    <source>
        <dbReference type="Proteomes" id="UP000809273"/>
    </source>
</evidence>